<dbReference type="AlphaFoldDB" id="A0AA89C3V0"/>
<dbReference type="Pfam" id="PF10511">
    <property type="entry name" value="Cementoin"/>
    <property type="match status" value="1"/>
</dbReference>
<feature type="compositionally biased region" description="Pro residues" evidence="2">
    <location>
        <begin position="336"/>
        <end position="354"/>
    </location>
</feature>
<evidence type="ECO:0000313" key="4">
    <source>
        <dbReference type="Proteomes" id="UP001186944"/>
    </source>
</evidence>
<keyword evidence="1" id="KW-0677">Repeat</keyword>
<gene>
    <name evidence="3" type="ORF">FSP39_019185</name>
</gene>
<evidence type="ECO:0000256" key="1">
    <source>
        <dbReference type="ARBA" id="ARBA00022737"/>
    </source>
</evidence>
<dbReference type="InterPro" id="IPR019541">
    <property type="entry name" value="Trappin_transglut-bd_rpt"/>
</dbReference>
<feature type="compositionally biased region" description="Pro residues" evidence="2">
    <location>
        <begin position="315"/>
        <end position="329"/>
    </location>
</feature>
<evidence type="ECO:0000313" key="3">
    <source>
        <dbReference type="EMBL" id="KAK3093716.1"/>
    </source>
</evidence>
<feature type="region of interest" description="Disordered" evidence="2">
    <location>
        <begin position="315"/>
        <end position="363"/>
    </location>
</feature>
<protein>
    <submittedName>
        <fullName evidence="3">Uncharacterized protein</fullName>
    </submittedName>
</protein>
<dbReference type="Proteomes" id="UP001186944">
    <property type="component" value="Unassembled WGS sequence"/>
</dbReference>
<feature type="compositionally biased region" description="Low complexity" evidence="2">
    <location>
        <begin position="79"/>
        <end position="95"/>
    </location>
</feature>
<reference evidence="3" key="1">
    <citation type="submission" date="2019-08" db="EMBL/GenBank/DDBJ databases">
        <title>The improved chromosome-level genome for the pearl oyster Pinctada fucata martensii using PacBio sequencing and Hi-C.</title>
        <authorList>
            <person name="Zheng Z."/>
        </authorList>
    </citation>
    <scope>NUCLEOTIDE SEQUENCE</scope>
    <source>
        <strain evidence="3">ZZ-2019</strain>
        <tissue evidence="3">Adductor muscle</tissue>
    </source>
</reference>
<proteinExistence type="predicted"/>
<feature type="region of interest" description="Disordered" evidence="2">
    <location>
        <begin position="77"/>
        <end position="100"/>
    </location>
</feature>
<keyword evidence="4" id="KW-1185">Reference proteome</keyword>
<organism evidence="3 4">
    <name type="scientific">Pinctada imbricata</name>
    <name type="common">Atlantic pearl-oyster</name>
    <name type="synonym">Pinctada martensii</name>
    <dbReference type="NCBI Taxonomy" id="66713"/>
    <lineage>
        <taxon>Eukaryota</taxon>
        <taxon>Metazoa</taxon>
        <taxon>Spiralia</taxon>
        <taxon>Lophotrochozoa</taxon>
        <taxon>Mollusca</taxon>
        <taxon>Bivalvia</taxon>
        <taxon>Autobranchia</taxon>
        <taxon>Pteriomorphia</taxon>
        <taxon>Pterioida</taxon>
        <taxon>Pterioidea</taxon>
        <taxon>Pteriidae</taxon>
        <taxon>Pinctada</taxon>
    </lineage>
</organism>
<comment type="caution">
    <text evidence="3">The sequence shown here is derived from an EMBL/GenBank/DDBJ whole genome shotgun (WGS) entry which is preliminary data.</text>
</comment>
<dbReference type="EMBL" id="VSWD01000009">
    <property type="protein sequence ID" value="KAK3093716.1"/>
    <property type="molecule type" value="Genomic_DNA"/>
</dbReference>
<evidence type="ECO:0000256" key="2">
    <source>
        <dbReference type="SAM" id="MobiDB-lite"/>
    </source>
</evidence>
<name>A0AA89C3V0_PINIB</name>
<sequence length="363" mass="38515">MDNQFQTVSNSGNQFQNTQFQMTGGQQTLQTGAATAAQPFMQPMDGNGLQTVNSFASPNGQESNVAIQNTVDTAQSITGNANQDGQNSSSNNGNGEVDPNFNGNIVSIGGRIYIVEENGSMTEAPDFAHLVGSTIRSGRIITNILNVQQSGLRSSGNQPNQLGVPTLPPLTVGANGQVLPGPQPIPGNPPMNGQFPINNQISTNGQPAFNGQVPVNGQFPVNNQIPANQPFLMNNQIPFNSQIQGNGRFPVNGPVPFPPRPPMNGPFSPNSLFPIGRRAPVQPPFRGNALPNGPVPFPPNRRFPVPNGGFPNFPRPFPGPPGMIPPLPPGGQFRGPPRPFGPPPNRVPGMPPRQPFFDPRFGK</sequence>
<accession>A0AA89C3V0</accession>